<dbReference type="EMBL" id="CP017553">
    <property type="protein sequence ID" value="AOW00334.1"/>
    <property type="molecule type" value="Genomic_DNA"/>
</dbReference>
<name>A0A1D8N3W3_YARLL</name>
<feature type="compositionally biased region" description="Basic and acidic residues" evidence="1">
    <location>
        <begin position="69"/>
        <end position="107"/>
    </location>
</feature>
<sequence length="381" mass="42321">MSLPPMLSPTLPPWTDCVQVEFPKMLSPTLPAVFEFGGSKKTAQKTGLSHEMKDKSFPVTLKVSKKALSRLDSKSDVSKATEDDAREGSRESKTNGRTENRKEKEEPSSSARSSASSARIPAARDLDKSTTPTKAKSKAVSPTRDEETKQQFKLLRKKMRTWLDLARAKKHMSDAKFTSEEFALASAAAMDSLLCYIIAFNYEERADILTGRVPQDKSWGSLVNFVNRVNFLLEAAKQPHLIGCCYLMRAMIHVRVGLVLGTQAKALARGGEGNDEVPPAETLALSLCRTQEGYTADFRRASRSLPLSQISQHFPQSYGRRSRTAVPVVHGGGYRPWSDEYALPLHVYSSLQEAAALGWNMTDEWIRTEGVKYEWACRALA</sequence>
<dbReference type="GeneID" id="2906595"/>
<dbReference type="KEGG" id="yli:2906595"/>
<gene>
    <name evidence="4" type="ORF">B0I71DRAFT_131047</name>
    <name evidence="3" type="ORF">YALI1_A06591g</name>
</gene>
<reference evidence="4 6" key="2">
    <citation type="submission" date="2018-07" db="EMBL/GenBank/DDBJ databases">
        <title>Draft Genome Assemblies for Five Robust Yarrowia lipolytica Strains Exhibiting High Lipid Production and Pentose Sugar Utilization and Sugar Alcohol Secretion from Undetoxified Lignocellulosic Biomass Hydrolysates.</title>
        <authorList>
            <consortium name="DOE Joint Genome Institute"/>
            <person name="Walker C."/>
            <person name="Ryu S."/>
            <person name="Na H."/>
            <person name="Zane M."/>
            <person name="LaButti K."/>
            <person name="Lipzen A."/>
            <person name="Haridas S."/>
            <person name="Barry K."/>
            <person name="Grigoriev I.V."/>
            <person name="Quarterman J."/>
            <person name="Slininger P."/>
            <person name="Dien B."/>
            <person name="Trinh C.T."/>
        </authorList>
    </citation>
    <scope>NUCLEOTIDE SEQUENCE [LARGE SCALE GENOMIC DNA]</scope>
    <source>
        <strain evidence="4 6">YB392</strain>
    </source>
</reference>
<evidence type="ECO:0000313" key="3">
    <source>
        <dbReference type="EMBL" id="AOW00334.1"/>
    </source>
</evidence>
<evidence type="ECO:0000259" key="2">
    <source>
        <dbReference type="Pfam" id="PF21204"/>
    </source>
</evidence>
<dbReference type="AlphaFoldDB" id="A0A1D8N3W3"/>
<evidence type="ECO:0000256" key="1">
    <source>
        <dbReference type="SAM" id="MobiDB-lite"/>
    </source>
</evidence>
<dbReference type="VEuPathDB" id="FungiDB:YALI0_A06886g"/>
<dbReference type="Proteomes" id="UP000182444">
    <property type="component" value="Chromosome 1A"/>
</dbReference>
<dbReference type="Pfam" id="PF21204">
    <property type="entry name" value="Ebp1_C"/>
    <property type="match status" value="1"/>
</dbReference>
<protein>
    <recommendedName>
        <fullName evidence="2">Ell binding protein Ebp1 C-terminal domain-containing protein</fullName>
    </recommendedName>
</protein>
<dbReference type="RefSeq" id="XP_499825.1">
    <property type="nucleotide sequence ID" value="XM_499825.1"/>
</dbReference>
<dbReference type="InterPro" id="IPR049403">
    <property type="entry name" value="Ebp1_C"/>
</dbReference>
<evidence type="ECO:0000313" key="5">
    <source>
        <dbReference type="Proteomes" id="UP000182444"/>
    </source>
</evidence>
<dbReference type="VEuPathDB" id="FungiDB:YALI1_A06591g"/>
<organism evidence="3 5">
    <name type="scientific">Yarrowia lipolytica</name>
    <name type="common">Candida lipolytica</name>
    <dbReference type="NCBI Taxonomy" id="4952"/>
    <lineage>
        <taxon>Eukaryota</taxon>
        <taxon>Fungi</taxon>
        <taxon>Dikarya</taxon>
        <taxon>Ascomycota</taxon>
        <taxon>Saccharomycotina</taxon>
        <taxon>Dipodascomycetes</taxon>
        <taxon>Dipodascales</taxon>
        <taxon>Dipodascales incertae sedis</taxon>
        <taxon>Yarrowia</taxon>
    </lineage>
</organism>
<feature type="compositionally biased region" description="Low complexity" evidence="1">
    <location>
        <begin position="108"/>
        <end position="121"/>
    </location>
</feature>
<evidence type="ECO:0000313" key="4">
    <source>
        <dbReference type="EMBL" id="RDW26294.1"/>
    </source>
</evidence>
<reference evidence="3 5" key="1">
    <citation type="journal article" date="2016" name="PLoS ONE">
        <title>Sequence Assembly of Yarrowia lipolytica Strain W29/CLIB89 Shows Transposable Element Diversity.</title>
        <authorList>
            <person name="Magnan C."/>
            <person name="Yu J."/>
            <person name="Chang I."/>
            <person name="Jahn E."/>
            <person name="Kanomata Y."/>
            <person name="Wu J."/>
            <person name="Zeller M."/>
            <person name="Oakes M."/>
            <person name="Baldi P."/>
            <person name="Sandmeyer S."/>
        </authorList>
    </citation>
    <scope>NUCLEOTIDE SEQUENCE [LARGE SCALE GENOMIC DNA]</scope>
    <source>
        <strain evidence="3">CLIB89</strain>
        <strain evidence="5">CLIB89(W29)</strain>
    </source>
</reference>
<dbReference type="Proteomes" id="UP000256601">
    <property type="component" value="Unassembled WGS sequence"/>
</dbReference>
<accession>A0A1D8N3W3</accession>
<dbReference type="EMBL" id="KZ857334">
    <property type="protein sequence ID" value="RDW26294.1"/>
    <property type="molecule type" value="Genomic_DNA"/>
</dbReference>
<evidence type="ECO:0000313" key="6">
    <source>
        <dbReference type="Proteomes" id="UP000256601"/>
    </source>
</evidence>
<dbReference type="OrthoDB" id="284473at2759"/>
<proteinExistence type="predicted"/>
<feature type="region of interest" description="Disordered" evidence="1">
    <location>
        <begin position="68"/>
        <end position="150"/>
    </location>
</feature>
<feature type="domain" description="Ell binding protein Ebp1 C-terminal" evidence="2">
    <location>
        <begin position="128"/>
        <end position="248"/>
    </location>
</feature>